<dbReference type="InterPro" id="IPR003661">
    <property type="entry name" value="HisK_dim/P_dom"/>
</dbReference>
<dbReference type="Proteomes" id="UP000682202">
    <property type="component" value="Chromosome"/>
</dbReference>
<evidence type="ECO:0000256" key="2">
    <source>
        <dbReference type="ARBA" id="ARBA00004236"/>
    </source>
</evidence>
<dbReference type="FunFam" id="3.30.565.10:FF:000006">
    <property type="entry name" value="Sensor histidine kinase WalK"/>
    <property type="match status" value="1"/>
</dbReference>
<dbReference type="PROSITE" id="PS50885">
    <property type="entry name" value="HAMP"/>
    <property type="match status" value="1"/>
</dbReference>
<comment type="subcellular location">
    <subcellularLocation>
        <location evidence="2">Cell membrane</location>
    </subcellularLocation>
</comment>
<dbReference type="InterPro" id="IPR004358">
    <property type="entry name" value="Sig_transdc_His_kin-like_C"/>
</dbReference>
<keyword evidence="15" id="KW-1185">Reference proteome</keyword>
<keyword evidence="8 11" id="KW-1133">Transmembrane helix</keyword>
<evidence type="ECO:0000256" key="6">
    <source>
        <dbReference type="ARBA" id="ARBA00022692"/>
    </source>
</evidence>
<dbReference type="SMART" id="SM00304">
    <property type="entry name" value="HAMP"/>
    <property type="match status" value="1"/>
</dbReference>
<keyword evidence="4" id="KW-0597">Phosphoprotein</keyword>
<keyword evidence="10 11" id="KW-0472">Membrane</keyword>
<evidence type="ECO:0000256" key="8">
    <source>
        <dbReference type="ARBA" id="ARBA00022989"/>
    </source>
</evidence>
<dbReference type="RefSeq" id="WP_211698344.1">
    <property type="nucleotide sequence ID" value="NZ_CP046600.1"/>
</dbReference>
<dbReference type="GO" id="GO:0005886">
    <property type="term" value="C:plasma membrane"/>
    <property type="evidence" value="ECO:0007669"/>
    <property type="project" value="UniProtKB-SubCell"/>
</dbReference>
<keyword evidence="9" id="KW-0902">Two-component regulatory system</keyword>
<evidence type="ECO:0000313" key="15">
    <source>
        <dbReference type="Proteomes" id="UP000682202"/>
    </source>
</evidence>
<dbReference type="CDD" id="cd00075">
    <property type="entry name" value="HATPase"/>
    <property type="match status" value="1"/>
</dbReference>
<dbReference type="InterPro" id="IPR036890">
    <property type="entry name" value="HATPase_C_sf"/>
</dbReference>
<feature type="domain" description="Histidine kinase" evidence="12">
    <location>
        <begin position="159"/>
        <end position="374"/>
    </location>
</feature>
<dbReference type="Pfam" id="PF00672">
    <property type="entry name" value="HAMP"/>
    <property type="match status" value="1"/>
</dbReference>
<dbReference type="InterPro" id="IPR036097">
    <property type="entry name" value="HisK_dim/P_sf"/>
</dbReference>
<dbReference type="EMBL" id="CP046600">
    <property type="protein sequence ID" value="QUR66776.1"/>
    <property type="molecule type" value="Genomic_DNA"/>
</dbReference>
<protein>
    <recommendedName>
        <fullName evidence="3">histidine kinase</fullName>
        <ecNumber evidence="3">2.7.13.3</ecNumber>
    </recommendedName>
</protein>
<evidence type="ECO:0000256" key="1">
    <source>
        <dbReference type="ARBA" id="ARBA00000085"/>
    </source>
</evidence>
<dbReference type="PANTHER" id="PTHR45436">
    <property type="entry name" value="SENSOR HISTIDINE KINASE YKOH"/>
    <property type="match status" value="1"/>
</dbReference>
<dbReference type="PROSITE" id="PS50109">
    <property type="entry name" value="HIS_KIN"/>
    <property type="match status" value="1"/>
</dbReference>
<dbReference type="SMART" id="SM00387">
    <property type="entry name" value="HATPase_c"/>
    <property type="match status" value="1"/>
</dbReference>
<keyword evidence="6 11" id="KW-0812">Transmembrane</keyword>
<dbReference type="SUPFAM" id="SSF47384">
    <property type="entry name" value="Homodimeric domain of signal transducing histidine kinase"/>
    <property type="match status" value="1"/>
</dbReference>
<dbReference type="PRINTS" id="PR00344">
    <property type="entry name" value="BCTRLSENSOR"/>
</dbReference>
<dbReference type="Pfam" id="PF00512">
    <property type="entry name" value="HisKA"/>
    <property type="match status" value="1"/>
</dbReference>
<dbReference type="EC" id="2.7.13.3" evidence="3"/>
<evidence type="ECO:0000256" key="4">
    <source>
        <dbReference type="ARBA" id="ARBA00022553"/>
    </source>
</evidence>
<feature type="domain" description="HAMP" evidence="13">
    <location>
        <begin position="98"/>
        <end position="151"/>
    </location>
</feature>
<feature type="transmembrane region" description="Helical" evidence="11">
    <location>
        <begin position="21"/>
        <end position="43"/>
    </location>
</feature>
<keyword evidence="5" id="KW-0808">Transferase</keyword>
<name>A0A975PW34_9MYCO</name>
<dbReference type="SUPFAM" id="SSF158472">
    <property type="entry name" value="HAMP domain-like"/>
    <property type="match status" value="1"/>
</dbReference>
<keyword evidence="7" id="KW-0418">Kinase</keyword>
<evidence type="ECO:0000313" key="14">
    <source>
        <dbReference type="EMBL" id="QUR66776.1"/>
    </source>
</evidence>
<dbReference type="Gene3D" id="3.30.565.10">
    <property type="entry name" value="Histidine kinase-like ATPase, C-terminal domain"/>
    <property type="match status" value="1"/>
</dbReference>
<evidence type="ECO:0000256" key="9">
    <source>
        <dbReference type="ARBA" id="ARBA00023012"/>
    </source>
</evidence>
<comment type="catalytic activity">
    <reaction evidence="1">
        <text>ATP + protein L-histidine = ADP + protein N-phospho-L-histidine.</text>
        <dbReference type="EC" id="2.7.13.3"/>
    </reaction>
</comment>
<dbReference type="CDD" id="cd00082">
    <property type="entry name" value="HisKA"/>
    <property type="match status" value="1"/>
</dbReference>
<evidence type="ECO:0000259" key="12">
    <source>
        <dbReference type="PROSITE" id="PS50109"/>
    </source>
</evidence>
<evidence type="ECO:0000256" key="3">
    <source>
        <dbReference type="ARBA" id="ARBA00012438"/>
    </source>
</evidence>
<dbReference type="PANTHER" id="PTHR45436:SF5">
    <property type="entry name" value="SENSOR HISTIDINE KINASE TRCS"/>
    <property type="match status" value="1"/>
</dbReference>
<dbReference type="InterPro" id="IPR003594">
    <property type="entry name" value="HATPase_dom"/>
</dbReference>
<evidence type="ECO:0000256" key="7">
    <source>
        <dbReference type="ARBA" id="ARBA00022777"/>
    </source>
</evidence>
<evidence type="ECO:0000256" key="10">
    <source>
        <dbReference type="ARBA" id="ARBA00023136"/>
    </source>
</evidence>
<dbReference type="SUPFAM" id="SSF55874">
    <property type="entry name" value="ATPase domain of HSP90 chaperone/DNA topoisomerase II/histidine kinase"/>
    <property type="match status" value="1"/>
</dbReference>
<dbReference type="Pfam" id="PF02518">
    <property type="entry name" value="HATPase_c"/>
    <property type="match status" value="1"/>
</dbReference>
<dbReference type="GO" id="GO:0000155">
    <property type="term" value="F:phosphorelay sensor kinase activity"/>
    <property type="evidence" value="ECO:0007669"/>
    <property type="project" value="InterPro"/>
</dbReference>
<gene>
    <name evidence="14" type="ORF">F6B93_06420</name>
</gene>
<dbReference type="Gene3D" id="6.10.340.10">
    <property type="match status" value="1"/>
</dbReference>
<dbReference type="InterPro" id="IPR005467">
    <property type="entry name" value="His_kinase_dom"/>
</dbReference>
<proteinExistence type="predicted"/>
<dbReference type="KEGG" id="mspg:F6B93_06420"/>
<organism evidence="14 15">
    <name type="scientific">Mycobacterium spongiae</name>
    <dbReference type="NCBI Taxonomy" id="886343"/>
    <lineage>
        <taxon>Bacteria</taxon>
        <taxon>Bacillati</taxon>
        <taxon>Actinomycetota</taxon>
        <taxon>Actinomycetes</taxon>
        <taxon>Mycobacteriales</taxon>
        <taxon>Mycobacteriaceae</taxon>
        <taxon>Mycobacterium</taxon>
    </lineage>
</organism>
<dbReference type="SMART" id="SM00388">
    <property type="entry name" value="HisKA"/>
    <property type="match status" value="1"/>
</dbReference>
<dbReference type="AlphaFoldDB" id="A0A975PW34"/>
<dbReference type="InterPro" id="IPR050428">
    <property type="entry name" value="TCS_sensor_his_kinase"/>
</dbReference>
<evidence type="ECO:0000259" key="13">
    <source>
        <dbReference type="PROSITE" id="PS50885"/>
    </source>
</evidence>
<dbReference type="InterPro" id="IPR003660">
    <property type="entry name" value="HAMP_dom"/>
</dbReference>
<dbReference type="Gene3D" id="1.10.287.130">
    <property type="match status" value="1"/>
</dbReference>
<evidence type="ECO:0000256" key="5">
    <source>
        <dbReference type="ARBA" id="ARBA00022679"/>
    </source>
</evidence>
<feature type="transmembrane region" description="Helical" evidence="11">
    <location>
        <begin position="73"/>
        <end position="96"/>
    </location>
</feature>
<reference evidence="14" key="1">
    <citation type="submission" date="2019-12" db="EMBL/GenBank/DDBJ databases">
        <title>Mycobacterium spongiae sp. nov.</title>
        <authorList>
            <person name="Stinear T."/>
        </authorList>
    </citation>
    <scope>NUCLEOTIDE SEQUENCE</scope>
    <source>
        <strain evidence="14">FSD4b-SM</strain>
    </source>
</reference>
<dbReference type="CDD" id="cd06225">
    <property type="entry name" value="HAMP"/>
    <property type="match status" value="1"/>
</dbReference>
<accession>A0A975PW34</accession>
<sequence length="374" mass="39701">MTESDDSPSRGRRRSGFGVRLLLAQIMVMVVGTSAAAIVAAVAGPPLFREHLRRAGVTAGSHQQHLVEEAYEYGAFISAVAVAVALVTALVVSWYLSRRLGRSVTDLASAAAAVATGRYDHRVETPHLGDDFAALATAFNQMATKLESVEQTRRRLFSDLAHEIRTPVSVLEAYTEALQDGVRTLNAESIAVLHDQSQRLVRLSADFAALSQAEENPGSVTPTWVAPKDLVGAALAAAESRFADKGVALRADVGDDLPPMWADPHRIGQVLANLLDNALRYTPTGGSVDVAAHVHHRELTLTVTDSGEGVPADQLAHLFERFYRVDTARDRQHGGAGIGLAIAKALVEAHGGHIAASSRGIGTGTTFTFSVPLA</sequence>
<evidence type="ECO:0000256" key="11">
    <source>
        <dbReference type="SAM" id="Phobius"/>
    </source>
</evidence>